<evidence type="ECO:0000313" key="5">
    <source>
        <dbReference type="EMBL" id="MBE8714380.1"/>
    </source>
</evidence>
<evidence type="ECO:0000256" key="3">
    <source>
        <dbReference type="ARBA" id="ARBA00023172"/>
    </source>
</evidence>
<dbReference type="InterPro" id="IPR011010">
    <property type="entry name" value="DNA_brk_join_enz"/>
</dbReference>
<dbReference type="PROSITE" id="PS51898">
    <property type="entry name" value="TYR_RECOMBINASE"/>
    <property type="match status" value="1"/>
</dbReference>
<organism evidence="5 6">
    <name type="scientific">Sphingobacterium hungaricum</name>
    <dbReference type="NCBI Taxonomy" id="2082723"/>
    <lineage>
        <taxon>Bacteria</taxon>
        <taxon>Pseudomonadati</taxon>
        <taxon>Bacteroidota</taxon>
        <taxon>Sphingobacteriia</taxon>
        <taxon>Sphingobacteriales</taxon>
        <taxon>Sphingobacteriaceae</taxon>
        <taxon>Sphingobacterium</taxon>
    </lineage>
</organism>
<dbReference type="InterPro" id="IPR035386">
    <property type="entry name" value="Arm-DNA-bind_5"/>
</dbReference>
<keyword evidence="6" id="KW-1185">Reference proteome</keyword>
<keyword evidence="2" id="KW-0238">DNA-binding</keyword>
<name>A0A928UZN5_9SPHI</name>
<comment type="caution">
    <text evidence="5">The sequence shown here is derived from an EMBL/GenBank/DDBJ whole genome shotgun (WGS) entry which is preliminary data.</text>
</comment>
<dbReference type="PANTHER" id="PTHR30349">
    <property type="entry name" value="PHAGE INTEGRASE-RELATED"/>
    <property type="match status" value="1"/>
</dbReference>
<dbReference type="InterPro" id="IPR050090">
    <property type="entry name" value="Tyrosine_recombinase_XerCD"/>
</dbReference>
<dbReference type="RefSeq" id="WP_196936371.1">
    <property type="nucleotide sequence ID" value="NZ_MU158698.1"/>
</dbReference>
<feature type="domain" description="Tyr recombinase" evidence="4">
    <location>
        <begin position="199"/>
        <end position="367"/>
    </location>
</feature>
<reference evidence="5" key="1">
    <citation type="submission" date="2018-02" db="EMBL/GenBank/DDBJ databases">
        <authorList>
            <person name="Vasarhelyi B.M."/>
            <person name="Deshmukh S."/>
            <person name="Balint B."/>
            <person name="Kukolya J."/>
        </authorList>
    </citation>
    <scope>NUCLEOTIDE SEQUENCE</scope>
    <source>
        <strain evidence="5">KB22</strain>
    </source>
</reference>
<dbReference type="PANTHER" id="PTHR30349:SF64">
    <property type="entry name" value="PROPHAGE INTEGRASE INTD-RELATED"/>
    <property type="match status" value="1"/>
</dbReference>
<dbReference type="Pfam" id="PF17293">
    <property type="entry name" value="Arm-DNA-bind_5"/>
    <property type="match status" value="1"/>
</dbReference>
<proteinExistence type="inferred from homology"/>
<dbReference type="InterPro" id="IPR013762">
    <property type="entry name" value="Integrase-like_cat_sf"/>
</dbReference>
<evidence type="ECO:0000256" key="1">
    <source>
        <dbReference type="ARBA" id="ARBA00008857"/>
    </source>
</evidence>
<dbReference type="Gene3D" id="1.10.443.10">
    <property type="entry name" value="Intergrase catalytic core"/>
    <property type="match status" value="1"/>
</dbReference>
<protein>
    <recommendedName>
        <fullName evidence="4">Tyr recombinase domain-containing protein</fullName>
    </recommendedName>
</protein>
<dbReference type="Pfam" id="PF13102">
    <property type="entry name" value="Phage_int_SAM_5"/>
    <property type="match status" value="1"/>
</dbReference>
<dbReference type="Pfam" id="PF00589">
    <property type="entry name" value="Phage_integrase"/>
    <property type="match status" value="1"/>
</dbReference>
<dbReference type="GO" id="GO:0006310">
    <property type="term" value="P:DNA recombination"/>
    <property type="evidence" value="ECO:0007669"/>
    <property type="project" value="UniProtKB-KW"/>
</dbReference>
<evidence type="ECO:0000313" key="6">
    <source>
        <dbReference type="Proteomes" id="UP000616201"/>
    </source>
</evidence>
<dbReference type="EMBL" id="PRDK01000006">
    <property type="protein sequence ID" value="MBE8714380.1"/>
    <property type="molecule type" value="Genomic_DNA"/>
</dbReference>
<gene>
    <name evidence="5" type="ORF">C4F49_11865</name>
</gene>
<dbReference type="InterPro" id="IPR025269">
    <property type="entry name" value="SAM-like_dom"/>
</dbReference>
<dbReference type="GO" id="GO:0015074">
    <property type="term" value="P:DNA integration"/>
    <property type="evidence" value="ECO:0007669"/>
    <property type="project" value="InterPro"/>
</dbReference>
<dbReference type="GO" id="GO:0003677">
    <property type="term" value="F:DNA binding"/>
    <property type="evidence" value="ECO:0007669"/>
    <property type="project" value="UniProtKB-KW"/>
</dbReference>
<evidence type="ECO:0000259" key="4">
    <source>
        <dbReference type="PROSITE" id="PS51898"/>
    </source>
</evidence>
<dbReference type="Proteomes" id="UP000616201">
    <property type="component" value="Unassembled WGS sequence"/>
</dbReference>
<dbReference type="InterPro" id="IPR002104">
    <property type="entry name" value="Integrase_catalytic"/>
</dbReference>
<comment type="similarity">
    <text evidence="1">Belongs to the 'phage' integrase family.</text>
</comment>
<dbReference type="AlphaFoldDB" id="A0A928UZN5"/>
<dbReference type="Gene3D" id="1.10.150.130">
    <property type="match status" value="1"/>
</dbReference>
<dbReference type="InterPro" id="IPR010998">
    <property type="entry name" value="Integrase_recombinase_N"/>
</dbReference>
<evidence type="ECO:0000256" key="2">
    <source>
        <dbReference type="ARBA" id="ARBA00023125"/>
    </source>
</evidence>
<dbReference type="SUPFAM" id="SSF56349">
    <property type="entry name" value="DNA breaking-rejoining enzymes"/>
    <property type="match status" value="1"/>
</dbReference>
<accession>A0A928UZN5</accession>
<keyword evidence="3" id="KW-0233">DNA recombination</keyword>
<sequence>MIKVKLRENQLKDGRVSLYLDYYPPIVNPKTGKSTRREFLKMYYYKKTKDSSEKQKNQIIKLAAEKIRVERENKLLTGAFEEGSFFAQKESFLDFFKTECKKRATSDGNYNNWKSSFKYFSDFTNNRCLFKDLTEKLCRDFKVYLESTTTLKSEMHKLGANSKHMYFNKFKAAVKEAYLQGLISKNFTARIQSPKAENPFREFLEVDELKRLQATPCENETIKRAALFCIVTGFRVSDAFPLKWGSYSFDSKNRHVLRLKSKKPGVFIIHPISDQAFEYMGVMGKESEQVFKGLKYSANTNKILERWLHLAGIKKKITWHNFRHTYAVMLIEKFGIYAGKEMLHHQHVKTTEIYSHMILENKVKMANSIEI</sequence>